<keyword evidence="1 3" id="KW-0808">Transferase</keyword>
<dbReference type="Gene3D" id="3.40.50.10540">
    <property type="entry name" value="Crotonobetainyl-coa:carnitine coa-transferase, domain 1"/>
    <property type="match status" value="1"/>
</dbReference>
<dbReference type="SUPFAM" id="SSF89796">
    <property type="entry name" value="CoA-transferase family III (CaiB/BaiF)"/>
    <property type="match status" value="1"/>
</dbReference>
<protein>
    <submittedName>
        <fullName evidence="3">Crotonobetainyl-CoA:carnitine CoA-transferase CaiB-like acyl-CoA transferase</fullName>
    </submittedName>
</protein>
<reference evidence="3 4" key="1">
    <citation type="submission" date="2020-08" db="EMBL/GenBank/DDBJ databases">
        <title>Sequencing the genomes of 1000 actinobacteria strains.</title>
        <authorList>
            <person name="Klenk H.-P."/>
        </authorList>
    </citation>
    <scope>NUCLEOTIDE SEQUENCE [LARGE SCALE GENOMIC DNA]</scope>
    <source>
        <strain evidence="3 4">DSM 44593</strain>
    </source>
</reference>
<dbReference type="Gene3D" id="3.30.1540.10">
    <property type="entry name" value="formyl-coa transferase, domain 3"/>
    <property type="match status" value="1"/>
</dbReference>
<dbReference type="Proteomes" id="UP000578077">
    <property type="component" value="Unassembled WGS sequence"/>
</dbReference>
<feature type="compositionally biased region" description="Basic and acidic residues" evidence="2">
    <location>
        <begin position="360"/>
        <end position="374"/>
    </location>
</feature>
<dbReference type="GO" id="GO:0008410">
    <property type="term" value="F:CoA-transferase activity"/>
    <property type="evidence" value="ECO:0007669"/>
    <property type="project" value="TreeGrafter"/>
</dbReference>
<sequence>MNDPTGGPLSGLLVADFSRILAGPYATMLLADLGAEVVKVEGPGGDDSRTWSPPTRGDQATYFLSVNRNKRSLSLDLADPADLEAARELTRRADVVIENFKPGGLKRFGLDYASVREANAGVVYASISGFGSGEGASIPGYDLMVQAISGLMSLTGAPEGPPFRAGISVFDVITGMHAAIGVLAALQERNDSGEGQQVEVNLLSSALSGLVNQSGAYAAGGTVPHRMGNAHPSLFPYEPLPTADGDLIVIAGNDGQFARLCAALGRSDLVGDPRFAHNQDRTANRDALRPHLVDALSARTKAEWFDILLAHGVACAPINTVDEGVAFADSLGLDPVVPAGSGPDAVPGIRNPITLSRSRTRYDRPPPRLDEHSAQIRAWLSTNRDEKEGDDG</sequence>
<dbReference type="PANTHER" id="PTHR48207:SF3">
    <property type="entry name" value="SUCCINATE--HYDROXYMETHYLGLUTARATE COA-TRANSFERASE"/>
    <property type="match status" value="1"/>
</dbReference>
<dbReference type="InterPro" id="IPR050483">
    <property type="entry name" value="CoA-transferase_III_domain"/>
</dbReference>
<name>A0A841EC89_9ACTN</name>
<keyword evidence="4" id="KW-1185">Reference proteome</keyword>
<dbReference type="InterPro" id="IPR003673">
    <property type="entry name" value="CoA-Trfase_fam_III"/>
</dbReference>
<feature type="compositionally biased region" description="Basic and acidic residues" evidence="2">
    <location>
        <begin position="383"/>
        <end position="392"/>
    </location>
</feature>
<proteinExistence type="predicted"/>
<dbReference type="PANTHER" id="PTHR48207">
    <property type="entry name" value="SUCCINATE--HYDROXYMETHYLGLUTARATE COA-TRANSFERASE"/>
    <property type="match status" value="1"/>
</dbReference>
<dbReference type="RefSeq" id="WP_184638298.1">
    <property type="nucleotide sequence ID" value="NZ_BAABKT010000038.1"/>
</dbReference>
<organism evidence="3 4">
    <name type="scientific">Streptomonospora salina</name>
    <dbReference type="NCBI Taxonomy" id="104205"/>
    <lineage>
        <taxon>Bacteria</taxon>
        <taxon>Bacillati</taxon>
        <taxon>Actinomycetota</taxon>
        <taxon>Actinomycetes</taxon>
        <taxon>Streptosporangiales</taxon>
        <taxon>Nocardiopsidaceae</taxon>
        <taxon>Streptomonospora</taxon>
    </lineage>
</organism>
<evidence type="ECO:0000313" key="4">
    <source>
        <dbReference type="Proteomes" id="UP000578077"/>
    </source>
</evidence>
<accession>A0A841EC89</accession>
<dbReference type="Pfam" id="PF02515">
    <property type="entry name" value="CoA_transf_3"/>
    <property type="match status" value="1"/>
</dbReference>
<evidence type="ECO:0000256" key="2">
    <source>
        <dbReference type="SAM" id="MobiDB-lite"/>
    </source>
</evidence>
<comment type="caution">
    <text evidence="3">The sequence shown here is derived from an EMBL/GenBank/DDBJ whole genome shotgun (WGS) entry which is preliminary data.</text>
</comment>
<dbReference type="InterPro" id="IPR044855">
    <property type="entry name" value="CoA-Trfase_III_dom3_sf"/>
</dbReference>
<evidence type="ECO:0000313" key="3">
    <source>
        <dbReference type="EMBL" id="MBB6000702.1"/>
    </source>
</evidence>
<dbReference type="InterPro" id="IPR023606">
    <property type="entry name" value="CoA-Trfase_III_dom_1_sf"/>
</dbReference>
<dbReference type="EMBL" id="JACHLY010000001">
    <property type="protein sequence ID" value="MBB6000702.1"/>
    <property type="molecule type" value="Genomic_DNA"/>
</dbReference>
<evidence type="ECO:0000256" key="1">
    <source>
        <dbReference type="ARBA" id="ARBA00022679"/>
    </source>
</evidence>
<dbReference type="AlphaFoldDB" id="A0A841EC89"/>
<feature type="region of interest" description="Disordered" evidence="2">
    <location>
        <begin position="356"/>
        <end position="392"/>
    </location>
</feature>
<gene>
    <name evidence="3" type="ORF">HNR25_004453</name>
</gene>